<dbReference type="SUPFAM" id="SSF51294">
    <property type="entry name" value="Hedgehog/intein (Hint) domain"/>
    <property type="match status" value="1"/>
</dbReference>
<evidence type="ECO:0000256" key="1">
    <source>
        <dbReference type="SAM" id="MobiDB-lite"/>
    </source>
</evidence>
<dbReference type="RefSeq" id="WP_184565407.1">
    <property type="nucleotide sequence ID" value="NZ_JACIEI010000005.1"/>
</dbReference>
<dbReference type="EMBL" id="JACIEI010000005">
    <property type="protein sequence ID" value="MBB3994401.1"/>
    <property type="molecule type" value="Genomic_DNA"/>
</dbReference>
<feature type="compositionally biased region" description="Polar residues" evidence="1">
    <location>
        <begin position="1"/>
        <end position="10"/>
    </location>
</feature>
<evidence type="ECO:0000259" key="2">
    <source>
        <dbReference type="PROSITE" id="PS51820"/>
    </source>
</evidence>
<dbReference type="InterPro" id="IPR011049">
    <property type="entry name" value="Serralysin-like_metalloprot_C"/>
</dbReference>
<feature type="region of interest" description="Disordered" evidence="1">
    <location>
        <begin position="1"/>
        <end position="29"/>
    </location>
</feature>
<accession>A0A7W6E439</accession>
<dbReference type="Pfam" id="PF13403">
    <property type="entry name" value="Hint_2"/>
    <property type="match status" value="1"/>
</dbReference>
<dbReference type="PRINTS" id="PR00313">
    <property type="entry name" value="CABNDNGRPT"/>
</dbReference>
<feature type="domain" description="PA14" evidence="2">
    <location>
        <begin position="49"/>
        <end position="213"/>
    </location>
</feature>
<dbReference type="InterPro" id="IPR037524">
    <property type="entry name" value="PA14/GLEYA"/>
</dbReference>
<reference evidence="3 4" key="1">
    <citation type="submission" date="2020-08" db="EMBL/GenBank/DDBJ databases">
        <title>Genomic Encyclopedia of Type Strains, Phase IV (KMG-IV): sequencing the most valuable type-strain genomes for metagenomic binning, comparative biology and taxonomic classification.</title>
        <authorList>
            <person name="Goeker M."/>
        </authorList>
    </citation>
    <scope>NUCLEOTIDE SEQUENCE [LARGE SCALE GENOMIC DNA]</scope>
    <source>
        <strain evidence="3 4">DSM 102234</strain>
    </source>
</reference>
<organism evidence="3 4">
    <name type="scientific">Sulfitobacter undariae</name>
    <dbReference type="NCBI Taxonomy" id="1563671"/>
    <lineage>
        <taxon>Bacteria</taxon>
        <taxon>Pseudomonadati</taxon>
        <taxon>Pseudomonadota</taxon>
        <taxon>Alphaproteobacteria</taxon>
        <taxon>Rhodobacterales</taxon>
        <taxon>Roseobacteraceae</taxon>
        <taxon>Sulfitobacter</taxon>
    </lineage>
</organism>
<dbReference type="Gene3D" id="2.170.16.10">
    <property type="entry name" value="Hedgehog/Intein (Hint) domain"/>
    <property type="match status" value="1"/>
</dbReference>
<name>A0A7W6E439_9RHOB</name>
<dbReference type="Proteomes" id="UP000530268">
    <property type="component" value="Unassembled WGS sequence"/>
</dbReference>
<dbReference type="CDD" id="cd00081">
    <property type="entry name" value="Hint"/>
    <property type="match status" value="1"/>
</dbReference>
<dbReference type="InterPro" id="IPR028992">
    <property type="entry name" value="Hedgehog/Intein_dom"/>
</dbReference>
<protein>
    <recommendedName>
        <fullName evidence="2">PA14 domain-containing protein</fullName>
    </recommendedName>
</protein>
<sequence length="550" mass="57867">MATNNSSNPATDDDDLITGSSGSDTLTGGLGGDTINAGAGDDMISGDGPVAGAWYFETYNYNFGRADGQAFDIEDGTGTGSGYVTDFDVDNLTNSLRGTSGDPDDFGVILTSTLNVTVGGSYRLTTRSDDGSTIQIFDSNGNALDFNNQSGGVRDYLNNDYHQGATTRYGDVTLDPNETYTIQIRYWENAGAETLSATISGPDTGNTSQSLLTSPMVGSPPASGYPPTGTAAGVEGDDVLNGGAGDDIISGDGGNDTITGGADDDTITGGEGFDTFVYNAGDGHDLITDFNTGTGQDITDGDPSNNDFLDLSAFYTDIFELRADLNDDGVLNQSVGDFSDNTALGGSITLTGVSASDLTEDNTNVACFTKNTLIETPYGPKPIETLELGDLVLTKDNGAQPIQWIGVRTVPATGKFAPVRFAAGAIGNNIALEVSPQHRMLVSGWQAELFFGEAEVLSPAIHLLNDKTITRAYKPSVTYYHILFSEHQVISAHGAYSESFHPSEASIGGVSEGSRKELKELFPELFASKDLSTLTARRTLKGYESKVINW</sequence>
<dbReference type="InterPro" id="IPR036844">
    <property type="entry name" value="Hint_dom_sf"/>
</dbReference>
<dbReference type="InterPro" id="IPR018511">
    <property type="entry name" value="Hemolysin-typ_Ca-bd_CS"/>
</dbReference>
<dbReference type="GO" id="GO:0016539">
    <property type="term" value="P:intein-mediated protein splicing"/>
    <property type="evidence" value="ECO:0007669"/>
    <property type="project" value="InterPro"/>
</dbReference>
<dbReference type="SUPFAM" id="SSF51120">
    <property type="entry name" value="beta-Roll"/>
    <property type="match status" value="1"/>
</dbReference>
<dbReference type="PROSITE" id="PS50817">
    <property type="entry name" value="INTEIN_N_TER"/>
    <property type="match status" value="1"/>
</dbReference>
<dbReference type="AlphaFoldDB" id="A0A7W6E439"/>
<proteinExistence type="predicted"/>
<dbReference type="PROSITE" id="PS51820">
    <property type="entry name" value="PA14"/>
    <property type="match status" value="1"/>
</dbReference>
<dbReference type="Pfam" id="PF00353">
    <property type="entry name" value="HemolysinCabind"/>
    <property type="match status" value="2"/>
</dbReference>
<evidence type="ECO:0000313" key="3">
    <source>
        <dbReference type="EMBL" id="MBB3994401.1"/>
    </source>
</evidence>
<gene>
    <name evidence="3" type="ORF">GGR95_002046</name>
</gene>
<keyword evidence="4" id="KW-1185">Reference proteome</keyword>
<feature type="compositionally biased region" description="Low complexity" evidence="1">
    <location>
        <begin position="18"/>
        <end position="27"/>
    </location>
</feature>
<comment type="caution">
    <text evidence="3">The sequence shown here is derived from an EMBL/GenBank/DDBJ whole genome shotgun (WGS) entry which is preliminary data.</text>
</comment>
<dbReference type="PROSITE" id="PS00330">
    <property type="entry name" value="HEMOLYSIN_CALCIUM"/>
    <property type="match status" value="2"/>
</dbReference>
<dbReference type="Gene3D" id="2.150.10.10">
    <property type="entry name" value="Serralysin-like metalloprotease, C-terminal"/>
    <property type="match status" value="1"/>
</dbReference>
<dbReference type="InterPro" id="IPR001343">
    <property type="entry name" value="Hemolysn_Ca-bd"/>
</dbReference>
<evidence type="ECO:0000313" key="4">
    <source>
        <dbReference type="Proteomes" id="UP000530268"/>
    </source>
</evidence>
<dbReference type="GO" id="GO:0005509">
    <property type="term" value="F:calcium ion binding"/>
    <property type="evidence" value="ECO:0007669"/>
    <property type="project" value="InterPro"/>
</dbReference>
<dbReference type="InterPro" id="IPR006141">
    <property type="entry name" value="Intein_N"/>
</dbReference>